<sequence>MEIFLLLQKSLKLGCYMECLPLYCYNLEMDNPWLKLCNNGGVTNVISELKDKKILMSMLRRLLKGESTNPPSICNLVVVRVGNDNCLVYLVLMLWRCLTNQGINTAVEFPMLVLTESKQPDEVIVILPALTDKRQVR</sequence>
<comment type="caution">
    <text evidence="1">The sequence shown here is derived from an EMBL/GenBank/DDBJ whole genome shotgun (WGS) entry which is preliminary data.</text>
</comment>
<evidence type="ECO:0000313" key="1">
    <source>
        <dbReference type="EMBL" id="KAJ0201356.1"/>
    </source>
</evidence>
<evidence type="ECO:0000313" key="2">
    <source>
        <dbReference type="Proteomes" id="UP000235145"/>
    </source>
</evidence>
<protein>
    <submittedName>
        <fullName evidence="1">Uncharacterized protein</fullName>
    </submittedName>
</protein>
<proteinExistence type="predicted"/>
<dbReference type="AlphaFoldDB" id="A0A9R1VAT7"/>
<gene>
    <name evidence="1" type="ORF">LSAT_V11C600331540</name>
</gene>
<dbReference type="Proteomes" id="UP000235145">
    <property type="component" value="Unassembled WGS sequence"/>
</dbReference>
<name>A0A9R1VAT7_LACSA</name>
<accession>A0A9R1VAT7</accession>
<dbReference type="EMBL" id="NBSK02000006">
    <property type="protein sequence ID" value="KAJ0201356.1"/>
    <property type="molecule type" value="Genomic_DNA"/>
</dbReference>
<keyword evidence="2" id="KW-1185">Reference proteome</keyword>
<reference evidence="1 2" key="1">
    <citation type="journal article" date="2017" name="Nat. Commun.">
        <title>Genome assembly with in vitro proximity ligation data and whole-genome triplication in lettuce.</title>
        <authorList>
            <person name="Reyes-Chin-Wo S."/>
            <person name="Wang Z."/>
            <person name="Yang X."/>
            <person name="Kozik A."/>
            <person name="Arikit S."/>
            <person name="Song C."/>
            <person name="Xia L."/>
            <person name="Froenicke L."/>
            <person name="Lavelle D.O."/>
            <person name="Truco M.J."/>
            <person name="Xia R."/>
            <person name="Zhu S."/>
            <person name="Xu C."/>
            <person name="Xu H."/>
            <person name="Xu X."/>
            <person name="Cox K."/>
            <person name="Korf I."/>
            <person name="Meyers B.C."/>
            <person name="Michelmore R.W."/>
        </authorList>
    </citation>
    <scope>NUCLEOTIDE SEQUENCE [LARGE SCALE GENOMIC DNA]</scope>
    <source>
        <strain evidence="2">cv. Salinas</strain>
        <tissue evidence="1">Seedlings</tissue>
    </source>
</reference>
<organism evidence="1 2">
    <name type="scientific">Lactuca sativa</name>
    <name type="common">Garden lettuce</name>
    <dbReference type="NCBI Taxonomy" id="4236"/>
    <lineage>
        <taxon>Eukaryota</taxon>
        <taxon>Viridiplantae</taxon>
        <taxon>Streptophyta</taxon>
        <taxon>Embryophyta</taxon>
        <taxon>Tracheophyta</taxon>
        <taxon>Spermatophyta</taxon>
        <taxon>Magnoliopsida</taxon>
        <taxon>eudicotyledons</taxon>
        <taxon>Gunneridae</taxon>
        <taxon>Pentapetalae</taxon>
        <taxon>asterids</taxon>
        <taxon>campanulids</taxon>
        <taxon>Asterales</taxon>
        <taxon>Asteraceae</taxon>
        <taxon>Cichorioideae</taxon>
        <taxon>Cichorieae</taxon>
        <taxon>Lactucinae</taxon>
        <taxon>Lactuca</taxon>
    </lineage>
</organism>